<dbReference type="PANTHER" id="PTHR37299:SF3">
    <property type="entry name" value="STAGE 0 SPORULATION PROTEIN A HOMOLOG"/>
    <property type="match status" value="1"/>
</dbReference>
<dbReference type="PROSITE" id="PS50110">
    <property type="entry name" value="RESPONSE_REGULATORY"/>
    <property type="match status" value="1"/>
</dbReference>
<protein>
    <recommendedName>
        <fullName evidence="1">Stage 0 sporulation protein A homolog</fullName>
    </recommendedName>
</protein>
<dbReference type="Proteomes" id="UP000823895">
    <property type="component" value="Unassembled WGS sequence"/>
</dbReference>
<organism evidence="10 11">
    <name type="scientific">Candidatus Mediterraneibacter gallistercoris</name>
    <dbReference type="NCBI Taxonomy" id="2838671"/>
    <lineage>
        <taxon>Bacteria</taxon>
        <taxon>Bacillati</taxon>
        <taxon>Bacillota</taxon>
        <taxon>Clostridia</taxon>
        <taxon>Lachnospirales</taxon>
        <taxon>Lachnospiraceae</taxon>
        <taxon>Mediterraneibacter</taxon>
    </lineage>
</organism>
<gene>
    <name evidence="10" type="ORF">H9756_12655</name>
</gene>
<name>A0A9D2T2W7_9FIRM</name>
<dbReference type="PROSITE" id="PS50930">
    <property type="entry name" value="HTH_LYTTR"/>
    <property type="match status" value="1"/>
</dbReference>
<keyword evidence="7" id="KW-0597">Phosphoprotein</keyword>
<dbReference type="EMBL" id="DWWI01000266">
    <property type="protein sequence ID" value="HJC44502.1"/>
    <property type="molecule type" value="Genomic_DNA"/>
</dbReference>
<dbReference type="SMART" id="SM00850">
    <property type="entry name" value="LytTR"/>
    <property type="match status" value="1"/>
</dbReference>
<dbReference type="CDD" id="cd17533">
    <property type="entry name" value="REC_LytTR_AgrA-like"/>
    <property type="match status" value="1"/>
</dbReference>
<keyword evidence="10" id="KW-0238">DNA-binding</keyword>
<dbReference type="Pfam" id="PF00072">
    <property type="entry name" value="Response_reg"/>
    <property type="match status" value="1"/>
</dbReference>
<comment type="function">
    <text evidence="5">May play the central regulatory role in sporulation. It may be an element of the effector pathway responsible for the activation of sporulation genes in response to nutritional stress. Spo0A may act in concert with spo0H (a sigma factor) to control the expression of some genes that are critical to the sporulation process.</text>
</comment>
<comment type="function">
    <text evidence="6">Required for high-level post-exponential phase expression of a series of secreted proteins.</text>
</comment>
<reference evidence="10" key="1">
    <citation type="journal article" date="2021" name="PeerJ">
        <title>Extensive microbial diversity within the chicken gut microbiome revealed by metagenomics and culture.</title>
        <authorList>
            <person name="Gilroy R."/>
            <person name="Ravi A."/>
            <person name="Getino M."/>
            <person name="Pursley I."/>
            <person name="Horton D.L."/>
            <person name="Alikhan N.F."/>
            <person name="Baker D."/>
            <person name="Gharbi K."/>
            <person name="Hall N."/>
            <person name="Watson M."/>
            <person name="Adriaenssens E.M."/>
            <person name="Foster-Nyarko E."/>
            <person name="Jarju S."/>
            <person name="Secka A."/>
            <person name="Antonio M."/>
            <person name="Oren A."/>
            <person name="Chaudhuri R.R."/>
            <person name="La Ragione R."/>
            <person name="Hildebrand F."/>
            <person name="Pallen M.J."/>
        </authorList>
    </citation>
    <scope>NUCLEOTIDE SEQUENCE</scope>
    <source>
        <strain evidence="10">CHK165-2605</strain>
    </source>
</reference>
<evidence type="ECO:0000256" key="4">
    <source>
        <dbReference type="ARBA" id="ARBA00023159"/>
    </source>
</evidence>
<feature type="domain" description="HTH LytTR-type" evidence="9">
    <location>
        <begin position="143"/>
        <end position="244"/>
    </location>
</feature>
<evidence type="ECO:0000259" key="9">
    <source>
        <dbReference type="PROSITE" id="PS50930"/>
    </source>
</evidence>
<evidence type="ECO:0000256" key="3">
    <source>
        <dbReference type="ARBA" id="ARBA00023012"/>
    </source>
</evidence>
<dbReference type="InterPro" id="IPR046947">
    <property type="entry name" value="LytR-like"/>
</dbReference>
<dbReference type="InterPro" id="IPR007492">
    <property type="entry name" value="LytTR_DNA-bd_dom"/>
</dbReference>
<evidence type="ECO:0000256" key="1">
    <source>
        <dbReference type="ARBA" id="ARBA00018672"/>
    </source>
</evidence>
<evidence type="ECO:0000313" key="11">
    <source>
        <dbReference type="Proteomes" id="UP000823895"/>
    </source>
</evidence>
<feature type="modified residue" description="4-aspartylphosphate" evidence="7">
    <location>
        <position position="60"/>
    </location>
</feature>
<keyword evidence="4" id="KW-0010">Activator</keyword>
<evidence type="ECO:0000256" key="6">
    <source>
        <dbReference type="ARBA" id="ARBA00037164"/>
    </source>
</evidence>
<dbReference type="GO" id="GO:0003677">
    <property type="term" value="F:DNA binding"/>
    <property type="evidence" value="ECO:0007669"/>
    <property type="project" value="UniProtKB-KW"/>
</dbReference>
<evidence type="ECO:0000256" key="7">
    <source>
        <dbReference type="PROSITE-ProRule" id="PRU00169"/>
    </source>
</evidence>
<evidence type="ECO:0000259" key="8">
    <source>
        <dbReference type="PROSITE" id="PS50110"/>
    </source>
</evidence>
<dbReference type="AlphaFoldDB" id="A0A9D2T2W7"/>
<dbReference type="Pfam" id="PF04397">
    <property type="entry name" value="LytTR"/>
    <property type="match status" value="1"/>
</dbReference>
<keyword evidence="3" id="KW-0902">Two-component regulatory system</keyword>
<comment type="caution">
    <text evidence="10">The sequence shown here is derived from an EMBL/GenBank/DDBJ whole genome shotgun (WGS) entry which is preliminary data.</text>
</comment>
<dbReference type="InterPro" id="IPR011006">
    <property type="entry name" value="CheY-like_superfamily"/>
</dbReference>
<evidence type="ECO:0000256" key="2">
    <source>
        <dbReference type="ARBA" id="ARBA00022490"/>
    </source>
</evidence>
<dbReference type="PANTHER" id="PTHR37299">
    <property type="entry name" value="TRANSCRIPTIONAL REGULATOR-RELATED"/>
    <property type="match status" value="1"/>
</dbReference>
<evidence type="ECO:0000313" key="10">
    <source>
        <dbReference type="EMBL" id="HJC44502.1"/>
    </source>
</evidence>
<sequence length="244" mass="28341">MLDIYICEDNKKQLSLFTGYIRDALLIENLDMQIVLASSDPDEILEGMKASSNMGVFFLDIDLKSRINGLTLAQEIRKLQPRCFIIFITSHSEMGFLTFQYKVEPLDFIIKSSTEDIKRKIHDCLLNVQEKETSPANSQMGKFLLRQSERTISIGYDEILFFETSDNIHKITLHARQRLLEFPGQLGDIEKELDQRFYRCHRSYLVNTDNIAEIDYGQLMIRMKNGEICPVATRKKRGLKNRMS</sequence>
<dbReference type="SUPFAM" id="SSF52172">
    <property type="entry name" value="CheY-like"/>
    <property type="match status" value="1"/>
</dbReference>
<dbReference type="InterPro" id="IPR001789">
    <property type="entry name" value="Sig_transdc_resp-reg_receiver"/>
</dbReference>
<reference evidence="10" key="2">
    <citation type="submission" date="2021-04" db="EMBL/GenBank/DDBJ databases">
        <authorList>
            <person name="Gilroy R."/>
        </authorList>
    </citation>
    <scope>NUCLEOTIDE SEQUENCE</scope>
    <source>
        <strain evidence="10">CHK165-2605</strain>
    </source>
</reference>
<accession>A0A9D2T2W7</accession>
<feature type="domain" description="Response regulatory" evidence="8">
    <location>
        <begin position="3"/>
        <end position="126"/>
    </location>
</feature>
<dbReference type="Gene3D" id="2.40.50.1020">
    <property type="entry name" value="LytTr DNA-binding domain"/>
    <property type="match status" value="1"/>
</dbReference>
<proteinExistence type="predicted"/>
<dbReference type="Gene3D" id="3.40.50.2300">
    <property type="match status" value="1"/>
</dbReference>
<dbReference type="SMART" id="SM00448">
    <property type="entry name" value="REC"/>
    <property type="match status" value="1"/>
</dbReference>
<evidence type="ECO:0000256" key="5">
    <source>
        <dbReference type="ARBA" id="ARBA00024867"/>
    </source>
</evidence>
<dbReference type="GO" id="GO:0000156">
    <property type="term" value="F:phosphorelay response regulator activity"/>
    <property type="evidence" value="ECO:0007669"/>
    <property type="project" value="InterPro"/>
</dbReference>
<keyword evidence="2" id="KW-0963">Cytoplasm</keyword>